<sequence length="48" mass="5364">MRKGRAVHKTVRPLSILIISKCNKEARMGNWVPVCAICPSGILCRIRS</sequence>
<organism evidence="1">
    <name type="scientific">Myoviridae sp. ctdxI18</name>
    <dbReference type="NCBI Taxonomy" id="2826673"/>
    <lineage>
        <taxon>Viruses</taxon>
        <taxon>Duplodnaviria</taxon>
        <taxon>Heunggongvirae</taxon>
        <taxon>Uroviricota</taxon>
        <taxon>Caudoviricetes</taxon>
    </lineage>
</organism>
<evidence type="ECO:0000313" key="1">
    <source>
        <dbReference type="EMBL" id="DAD76758.1"/>
    </source>
</evidence>
<dbReference type="EMBL" id="BK014808">
    <property type="protein sequence ID" value="DAD76758.1"/>
    <property type="molecule type" value="Genomic_DNA"/>
</dbReference>
<name>A0A8S5M3I4_9CAUD</name>
<protein>
    <submittedName>
        <fullName evidence="1">Uncharacterized protein</fullName>
    </submittedName>
</protein>
<reference evidence="1" key="1">
    <citation type="journal article" date="2021" name="Proc. Natl. Acad. Sci. U.S.A.">
        <title>A Catalog of Tens of Thousands of Viruses from Human Metagenomes Reveals Hidden Associations with Chronic Diseases.</title>
        <authorList>
            <person name="Tisza M.J."/>
            <person name="Buck C.B."/>
        </authorList>
    </citation>
    <scope>NUCLEOTIDE SEQUENCE</scope>
    <source>
        <strain evidence="1">CtdxI18</strain>
    </source>
</reference>
<proteinExistence type="predicted"/>
<accession>A0A8S5M3I4</accession>